<comment type="caution">
    <text evidence="1">The sequence shown here is derived from an EMBL/GenBank/DDBJ whole genome shotgun (WGS) entry which is preliminary data.</text>
</comment>
<name>A0A2P5EM59_TREOI</name>
<dbReference type="Proteomes" id="UP000237000">
    <property type="component" value="Unassembled WGS sequence"/>
</dbReference>
<dbReference type="OrthoDB" id="10273633at2759"/>
<organism evidence="1 2">
    <name type="scientific">Trema orientale</name>
    <name type="common">Charcoal tree</name>
    <name type="synonym">Celtis orientalis</name>
    <dbReference type="NCBI Taxonomy" id="63057"/>
    <lineage>
        <taxon>Eukaryota</taxon>
        <taxon>Viridiplantae</taxon>
        <taxon>Streptophyta</taxon>
        <taxon>Embryophyta</taxon>
        <taxon>Tracheophyta</taxon>
        <taxon>Spermatophyta</taxon>
        <taxon>Magnoliopsida</taxon>
        <taxon>eudicotyledons</taxon>
        <taxon>Gunneridae</taxon>
        <taxon>Pentapetalae</taxon>
        <taxon>rosids</taxon>
        <taxon>fabids</taxon>
        <taxon>Rosales</taxon>
        <taxon>Cannabaceae</taxon>
        <taxon>Trema</taxon>
    </lineage>
</organism>
<sequence length="143" mass="16927">TLRVTPIFDCKNMRLPIHLDNALPWKFLHFVTFHHFSYCCYSIPLLIRCVYVSHLDVRDCNQRVQLKETSRCVLGYFYALMILTSTKQCTPYTYIRFNRHIVGIAQLIALHVHIDHSCLDKDMRLKWRFHNVGMNHLGESDMG</sequence>
<evidence type="ECO:0000313" key="1">
    <source>
        <dbReference type="EMBL" id="PON86634.1"/>
    </source>
</evidence>
<evidence type="ECO:0000313" key="2">
    <source>
        <dbReference type="Proteomes" id="UP000237000"/>
    </source>
</evidence>
<protein>
    <submittedName>
        <fullName evidence="1">Uncharacterized protein</fullName>
    </submittedName>
</protein>
<keyword evidence="2" id="KW-1185">Reference proteome</keyword>
<dbReference type="AlphaFoldDB" id="A0A2P5EM59"/>
<proteinExistence type="predicted"/>
<dbReference type="InParanoid" id="A0A2P5EM59"/>
<accession>A0A2P5EM59</accession>
<reference evidence="2" key="1">
    <citation type="submission" date="2016-06" db="EMBL/GenBank/DDBJ databases">
        <title>Parallel loss of symbiosis genes in relatives of nitrogen-fixing non-legume Parasponia.</title>
        <authorList>
            <person name="Van Velzen R."/>
            <person name="Holmer R."/>
            <person name="Bu F."/>
            <person name="Rutten L."/>
            <person name="Van Zeijl A."/>
            <person name="Liu W."/>
            <person name="Santuari L."/>
            <person name="Cao Q."/>
            <person name="Sharma T."/>
            <person name="Shen D."/>
            <person name="Roswanjaya Y."/>
            <person name="Wardhani T."/>
            <person name="Kalhor M.S."/>
            <person name="Jansen J."/>
            <person name="Van den Hoogen J."/>
            <person name="Gungor B."/>
            <person name="Hartog M."/>
            <person name="Hontelez J."/>
            <person name="Verver J."/>
            <person name="Yang W.-C."/>
            <person name="Schijlen E."/>
            <person name="Repin R."/>
            <person name="Schilthuizen M."/>
            <person name="Schranz E."/>
            <person name="Heidstra R."/>
            <person name="Miyata K."/>
            <person name="Fedorova E."/>
            <person name="Kohlen W."/>
            <person name="Bisseling T."/>
            <person name="Smit S."/>
            <person name="Geurts R."/>
        </authorList>
    </citation>
    <scope>NUCLEOTIDE SEQUENCE [LARGE SCALE GENOMIC DNA]</scope>
    <source>
        <strain evidence="2">cv. RG33-2</strain>
    </source>
</reference>
<feature type="non-terminal residue" evidence="1">
    <location>
        <position position="1"/>
    </location>
</feature>
<gene>
    <name evidence="1" type="ORF">TorRG33x02_175700</name>
</gene>
<dbReference type="EMBL" id="JXTC01000129">
    <property type="protein sequence ID" value="PON86634.1"/>
    <property type="molecule type" value="Genomic_DNA"/>
</dbReference>